<dbReference type="Gene3D" id="3.40.640.10">
    <property type="entry name" value="Type I PLP-dependent aspartate aminotransferase-like (Major domain)"/>
    <property type="match status" value="1"/>
</dbReference>
<evidence type="ECO:0000313" key="5">
    <source>
        <dbReference type="Proteomes" id="UP001201629"/>
    </source>
</evidence>
<evidence type="ECO:0000313" key="4">
    <source>
        <dbReference type="EMBL" id="MCG5447302.1"/>
    </source>
</evidence>
<comment type="similarity">
    <text evidence="2 3">Belongs to the DegT/DnrJ/EryC1 family.</text>
</comment>
<dbReference type="NCBIfam" id="TIGR04427">
    <property type="entry name" value="PLP_DesI"/>
    <property type="match status" value="1"/>
</dbReference>
<sequence length="397" mass="44049">MKRDIEDFAIFGGRPAFLHPLYVGHPNIVDRDRLFDRLNWTLDNQWLTNGGPLAREFEDRVAELSGVRNCVATCNATVALQLLVHAAELTGEVIMPSMTFAATPHSVRWLGLTPVFCDIDPRYGGVDVSAVEASITERTSAIFGVHLWGRPCAVDELEKLAAARGLRLFFDAAHALGCSSKGRPIGGFGDAEVFSFHATKVVNAFEGGAIVTDDDELAQRIRSLHNFGIGMEGFNAAGGTNGKFNEAAAAMGLTSLDSFPKYTRHNQGNYELYRSELAGVAGVRVIEFDPEERNNYHYIVIEVDREVTGISRDLLMELLHAERVQAKPYFSPACHELEPYRSQRPIRLPHTEWLAARVLAMPTGTTVSREDIRRVCNIVRIAVERGRDITARRRQDA</sequence>
<protein>
    <submittedName>
        <fullName evidence="4">dTDP-4-dehydro-6-deoxyglucose aminotransferase</fullName>
    </submittedName>
</protein>
<reference evidence="4 5" key="1">
    <citation type="submission" date="2022-01" db="EMBL/GenBank/DDBJ databases">
        <authorList>
            <person name="Riesco R."/>
            <person name="Trujillo M.E."/>
        </authorList>
    </citation>
    <scope>NUCLEOTIDE SEQUENCE [LARGE SCALE GENOMIC DNA]</scope>
    <source>
        <strain evidence="4 5">NIE79</strain>
    </source>
</reference>
<dbReference type="PANTHER" id="PTHR30244:SF9">
    <property type="entry name" value="PROTEIN RV3402C"/>
    <property type="match status" value="1"/>
</dbReference>
<dbReference type="GO" id="GO:0008483">
    <property type="term" value="F:transaminase activity"/>
    <property type="evidence" value="ECO:0007669"/>
    <property type="project" value="UniProtKB-KW"/>
</dbReference>
<dbReference type="CDD" id="cd00616">
    <property type="entry name" value="AHBA_syn"/>
    <property type="match status" value="1"/>
</dbReference>
<dbReference type="Proteomes" id="UP001201629">
    <property type="component" value="Unassembled WGS sequence"/>
</dbReference>
<accession>A0ABS9NBF6</accession>
<keyword evidence="1 3" id="KW-0663">Pyridoxal phosphate</keyword>
<evidence type="ECO:0000256" key="1">
    <source>
        <dbReference type="ARBA" id="ARBA00022898"/>
    </source>
</evidence>
<dbReference type="InterPro" id="IPR015424">
    <property type="entry name" value="PyrdxlP-dep_Trfase"/>
</dbReference>
<dbReference type="EMBL" id="JAKKFD010000066">
    <property type="protein sequence ID" value="MCG5447302.1"/>
    <property type="molecule type" value="Genomic_DNA"/>
</dbReference>
<dbReference type="InterPro" id="IPR000653">
    <property type="entry name" value="DegT/StrS_aminotransferase"/>
</dbReference>
<dbReference type="PANTHER" id="PTHR30244">
    <property type="entry name" value="TRANSAMINASE"/>
    <property type="match status" value="1"/>
</dbReference>
<dbReference type="SUPFAM" id="SSF53383">
    <property type="entry name" value="PLP-dependent transferases"/>
    <property type="match status" value="1"/>
</dbReference>
<comment type="caution">
    <text evidence="4">The sequence shown here is derived from an EMBL/GenBank/DDBJ whole genome shotgun (WGS) entry which is preliminary data.</text>
</comment>
<dbReference type="Gene3D" id="3.90.1150.10">
    <property type="entry name" value="Aspartate Aminotransferase, domain 1"/>
    <property type="match status" value="1"/>
</dbReference>
<gene>
    <name evidence="4" type="ORF">NIE79_006045</name>
</gene>
<dbReference type="InterPro" id="IPR015421">
    <property type="entry name" value="PyrdxlP-dep_Trfase_major"/>
</dbReference>
<dbReference type="Pfam" id="PF01041">
    <property type="entry name" value="DegT_DnrJ_EryC1"/>
    <property type="match status" value="1"/>
</dbReference>
<dbReference type="PIRSF" id="PIRSF000390">
    <property type="entry name" value="PLP_StrS"/>
    <property type="match status" value="1"/>
</dbReference>
<dbReference type="RefSeq" id="WP_238682120.1">
    <property type="nucleotide sequence ID" value="NZ_JAKKFD010000066.1"/>
</dbReference>
<dbReference type="InterPro" id="IPR030967">
    <property type="entry name" value="PLP_DesI"/>
</dbReference>
<keyword evidence="4" id="KW-0032">Aminotransferase</keyword>
<evidence type="ECO:0000256" key="3">
    <source>
        <dbReference type="RuleBase" id="RU004508"/>
    </source>
</evidence>
<evidence type="ECO:0000256" key="2">
    <source>
        <dbReference type="ARBA" id="ARBA00037999"/>
    </source>
</evidence>
<dbReference type="InterPro" id="IPR015422">
    <property type="entry name" value="PyrdxlP-dep_Trfase_small"/>
</dbReference>
<keyword evidence="4" id="KW-0808">Transferase</keyword>
<organism evidence="4 5">
    <name type="scientific">Micromonospora trifolii</name>
    <dbReference type="NCBI Taxonomy" id="2911208"/>
    <lineage>
        <taxon>Bacteria</taxon>
        <taxon>Bacillati</taxon>
        <taxon>Actinomycetota</taxon>
        <taxon>Actinomycetes</taxon>
        <taxon>Micromonosporales</taxon>
        <taxon>Micromonosporaceae</taxon>
        <taxon>Micromonospora</taxon>
    </lineage>
</organism>
<keyword evidence="5" id="KW-1185">Reference proteome</keyword>
<name>A0ABS9NBF6_9ACTN</name>
<proteinExistence type="inferred from homology"/>